<reference evidence="1" key="1">
    <citation type="submission" date="2023-04" db="EMBL/GenBank/DDBJ databases">
        <title>A chromosome-level genome assembly of the parasitoid wasp Eretmocerus hayati.</title>
        <authorList>
            <person name="Zhong Y."/>
            <person name="Liu S."/>
            <person name="Liu Y."/>
        </authorList>
    </citation>
    <scope>NUCLEOTIDE SEQUENCE</scope>
    <source>
        <strain evidence="1">ZJU_SS_LIU_2023</strain>
    </source>
</reference>
<proteinExistence type="predicted"/>
<evidence type="ECO:0000313" key="2">
    <source>
        <dbReference type="Proteomes" id="UP001239111"/>
    </source>
</evidence>
<name>A0ACC2P6W9_9HYME</name>
<organism evidence="1 2">
    <name type="scientific">Eretmocerus hayati</name>
    <dbReference type="NCBI Taxonomy" id="131215"/>
    <lineage>
        <taxon>Eukaryota</taxon>
        <taxon>Metazoa</taxon>
        <taxon>Ecdysozoa</taxon>
        <taxon>Arthropoda</taxon>
        <taxon>Hexapoda</taxon>
        <taxon>Insecta</taxon>
        <taxon>Pterygota</taxon>
        <taxon>Neoptera</taxon>
        <taxon>Endopterygota</taxon>
        <taxon>Hymenoptera</taxon>
        <taxon>Apocrita</taxon>
        <taxon>Proctotrupomorpha</taxon>
        <taxon>Chalcidoidea</taxon>
        <taxon>Aphelinidae</taxon>
        <taxon>Aphelininae</taxon>
        <taxon>Eretmocerus</taxon>
    </lineage>
</organism>
<protein>
    <submittedName>
        <fullName evidence="1">Uncharacterized protein</fullName>
    </submittedName>
</protein>
<gene>
    <name evidence="1" type="ORF">QAD02_014413</name>
</gene>
<dbReference type="Proteomes" id="UP001239111">
    <property type="component" value="Chromosome 2"/>
</dbReference>
<evidence type="ECO:0000313" key="1">
    <source>
        <dbReference type="EMBL" id="KAJ8678626.1"/>
    </source>
</evidence>
<dbReference type="EMBL" id="CM056742">
    <property type="protein sequence ID" value="KAJ8678626.1"/>
    <property type="molecule type" value="Genomic_DNA"/>
</dbReference>
<sequence length="339" mass="39323">MFENHAGMEGSTSIHRTESRTKDIMEKVVQLLKGGGHTIHRVEFYKCGLRSECFADQAALAQHEQAHDSAPDSVDIDKHPDSKKKFLCVECPRKYTFKTRLDAHIRKTHTTSTKHQCKDCGAQLKDASSLRHHINRNHSVARQITQCSKCFQIVPLHSLDKHMEHHESSEKKVSAVSCDQSCETFVLNSTLENHGTVFQCELCSLGFQSKYLFQKHDTLVHNNQENKMTCEYCDKKFCSLSELRRHTKSHSEKRSIKCDLCEFTAKTRSALQQHKVKHTNVKMHSCAKCSWTFKRASELTRHQRVHSQAKTLYKCDKCDINFKYECNRNKHQQLYHKDE</sequence>
<comment type="caution">
    <text evidence="1">The sequence shown here is derived from an EMBL/GenBank/DDBJ whole genome shotgun (WGS) entry which is preliminary data.</text>
</comment>
<accession>A0ACC2P6W9</accession>
<keyword evidence="2" id="KW-1185">Reference proteome</keyword>